<gene>
    <name evidence="2" type="ORF">TKV_c23270</name>
</gene>
<keyword evidence="1" id="KW-0812">Transmembrane</keyword>
<dbReference type="EMBL" id="CP009170">
    <property type="protein sequence ID" value="AIS53453.1"/>
    <property type="molecule type" value="Genomic_DNA"/>
</dbReference>
<feature type="transmembrane region" description="Helical" evidence="1">
    <location>
        <begin position="39"/>
        <end position="60"/>
    </location>
</feature>
<keyword evidence="3" id="KW-1185">Reference proteome</keyword>
<accession>A0A097AUH5</accession>
<dbReference type="OrthoDB" id="1728815at2"/>
<keyword evidence="1" id="KW-1133">Transmembrane helix</keyword>
<proteinExistence type="predicted"/>
<keyword evidence="1" id="KW-0472">Membrane</keyword>
<evidence type="ECO:0000313" key="2">
    <source>
        <dbReference type="EMBL" id="AIS53453.1"/>
    </source>
</evidence>
<reference evidence="3" key="1">
    <citation type="journal article" date="2015" name="Genome Announc.">
        <title>Whole-Genome Sequences of 80 Environmental and Clinical Isolates of Burkholderia pseudomallei.</title>
        <authorList>
            <person name="Johnson S.L."/>
            <person name="Baker A.L."/>
            <person name="Chain P.S."/>
            <person name="Currie B.J."/>
            <person name="Daligault H.E."/>
            <person name="Davenport K.W."/>
            <person name="Davis C.B."/>
            <person name="Inglis T.J."/>
            <person name="Kaestli M."/>
            <person name="Koren S."/>
            <person name="Mayo M."/>
            <person name="Merritt A.J."/>
            <person name="Price E.P."/>
            <person name="Sarovich D.S."/>
            <person name="Warner J."/>
            <person name="Rosovitz M.J."/>
        </authorList>
    </citation>
    <scope>NUCLEOTIDE SEQUENCE [LARGE SCALE GENOMIC DNA]</scope>
    <source>
        <strain evidence="3">DSM 2030</strain>
    </source>
</reference>
<dbReference type="KEGG" id="tki:TKV_c23270"/>
<protein>
    <submittedName>
        <fullName evidence="2">Uncharacterized protein</fullName>
    </submittedName>
</protein>
<name>A0A097AUH5_THEKI</name>
<evidence type="ECO:0000256" key="1">
    <source>
        <dbReference type="SAM" id="Phobius"/>
    </source>
</evidence>
<dbReference type="RefSeq" id="WP_049686021.1">
    <property type="nucleotide sequence ID" value="NZ_CP009170.1"/>
</dbReference>
<dbReference type="HOGENOM" id="CLU_2995235_0_0_9"/>
<evidence type="ECO:0000313" key="3">
    <source>
        <dbReference type="Proteomes" id="UP000029669"/>
    </source>
</evidence>
<sequence length="61" mass="7140">MIKSIIRALFSGVLFIFLLLLLSEEARNDYKQRGLKPFIYMFLVYVAVYIFIGLSINVFCK</sequence>
<dbReference type="Proteomes" id="UP000029669">
    <property type="component" value="Chromosome"/>
</dbReference>
<organism evidence="2 3">
    <name type="scientific">Thermoanaerobacter kivui</name>
    <name type="common">Acetogenium kivui</name>
    <dbReference type="NCBI Taxonomy" id="2325"/>
    <lineage>
        <taxon>Bacteria</taxon>
        <taxon>Bacillati</taxon>
        <taxon>Bacillota</taxon>
        <taxon>Clostridia</taxon>
        <taxon>Thermoanaerobacterales</taxon>
        <taxon>Thermoanaerobacteraceae</taxon>
        <taxon>Thermoanaerobacter</taxon>
    </lineage>
</organism>
<dbReference type="AlphaFoldDB" id="A0A097AUH5"/>